<accession>A0A413EVF6</accession>
<dbReference type="AlphaFoldDB" id="A0A413EVF6"/>
<dbReference type="Proteomes" id="UP000286031">
    <property type="component" value="Unassembled WGS sequence"/>
</dbReference>
<gene>
    <name evidence="2" type="ORF">DWV35_06470</name>
</gene>
<evidence type="ECO:0000313" key="3">
    <source>
        <dbReference type="Proteomes" id="UP000286031"/>
    </source>
</evidence>
<dbReference type="Gene3D" id="2.60.40.2620">
    <property type="entry name" value="Fimbrillin-like"/>
    <property type="match status" value="1"/>
</dbReference>
<dbReference type="RefSeq" id="WP_118023754.1">
    <property type="nucleotide sequence ID" value="NZ_JAQCPI010000003.1"/>
</dbReference>
<dbReference type="Gene3D" id="2.60.40.3570">
    <property type="match status" value="1"/>
</dbReference>
<dbReference type="Pfam" id="PF13149">
    <property type="entry name" value="Mfa_like_1"/>
    <property type="match status" value="1"/>
</dbReference>
<keyword evidence="1" id="KW-0732">Signal</keyword>
<organism evidence="2 3">
    <name type="scientific">Bacteroides ovatus</name>
    <dbReference type="NCBI Taxonomy" id="28116"/>
    <lineage>
        <taxon>Bacteria</taxon>
        <taxon>Pseudomonadati</taxon>
        <taxon>Bacteroidota</taxon>
        <taxon>Bacteroidia</taxon>
        <taxon>Bacteroidales</taxon>
        <taxon>Bacteroidaceae</taxon>
        <taxon>Bacteroides</taxon>
    </lineage>
</organism>
<evidence type="ECO:0000256" key="1">
    <source>
        <dbReference type="SAM" id="SignalP"/>
    </source>
</evidence>
<comment type="caution">
    <text evidence="2">The sequence shown here is derived from an EMBL/GenBank/DDBJ whole genome shotgun (WGS) entry which is preliminary data.</text>
</comment>
<evidence type="ECO:0008006" key="4">
    <source>
        <dbReference type="Google" id="ProtNLM"/>
    </source>
</evidence>
<dbReference type="InterPro" id="IPR025049">
    <property type="entry name" value="Mfa-like_1"/>
</dbReference>
<name>A0A413EVF6_BACOV</name>
<dbReference type="EMBL" id="QSBI01000005">
    <property type="protein sequence ID" value="RGX11740.1"/>
    <property type="molecule type" value="Genomic_DNA"/>
</dbReference>
<evidence type="ECO:0000313" key="2">
    <source>
        <dbReference type="EMBL" id="RGX11740.1"/>
    </source>
</evidence>
<proteinExistence type="predicted"/>
<feature type="chain" id="PRO_5019511547" description="Fimbrillin family protein" evidence="1">
    <location>
        <begin position="20"/>
        <end position="528"/>
    </location>
</feature>
<dbReference type="PROSITE" id="PS51257">
    <property type="entry name" value="PROKAR_LIPOPROTEIN"/>
    <property type="match status" value="1"/>
</dbReference>
<sequence length="528" mass="58974">MKRNIFVYTIALACSLLIAACSQDENITLSNNDKNKILINITDKAIYNSSKTRATTDETYKTTFENEDQIGLFAVKNGEIAGSINNVCLIYNKTHDVWIPANGSLFYSSELEGATYYAYYPYKEEVSNSFKASIENPFAEIISNWKIGANMSGSEYTQYDLMTGSAEAELSGKNYSLNLTLEHQMAMVVIQLPSTTYEFTNQGTTIAPYNIPAANPTFKLTKGESENIEVQPYYEPSTDKYRLLINPTTTYKINGTFISSENKQYEIAITGIEKGTYAPYTVDGGTKKIQHELKIGDFYCADGTLIKADQNLESEDKTKIIGVIYQIGTTEAIRKDYPECTHALVYALKRNEGTGQRWGTVSSVSNKTWYTDILPAPVGTSSVNGQKIPNEEEFSNTGYQDTKAWLNSDIAVVGADINSVVKEKLSSYSVQAPSFTTGWYVPSVKELLIIQEQNTTISSSLTKADGETLWQDSSWERLTSGSGYWTSTLRSESTIWVYTGLNEEGHREKNYLALNLKTNSYYRFALAF</sequence>
<reference evidence="2 3" key="1">
    <citation type="submission" date="2018-08" db="EMBL/GenBank/DDBJ databases">
        <title>A genome reference for cultivated species of the human gut microbiota.</title>
        <authorList>
            <person name="Zou Y."/>
            <person name="Xue W."/>
            <person name="Luo G."/>
        </authorList>
    </citation>
    <scope>NUCLEOTIDE SEQUENCE [LARGE SCALE GENOMIC DNA]</scope>
    <source>
        <strain evidence="2 3">AF04-46</strain>
    </source>
</reference>
<dbReference type="InterPro" id="IPR042278">
    <property type="entry name" value="Mfa-like_1_N"/>
</dbReference>
<feature type="signal peptide" evidence="1">
    <location>
        <begin position="1"/>
        <end position="19"/>
    </location>
</feature>
<dbReference type="CDD" id="cd13120">
    <property type="entry name" value="BF2867_like_N"/>
    <property type="match status" value="1"/>
</dbReference>
<protein>
    <recommendedName>
        <fullName evidence="4">Fimbrillin family protein</fullName>
    </recommendedName>
</protein>